<feature type="disulfide bond" evidence="1">
    <location>
        <begin position="120"/>
        <end position="130"/>
    </location>
</feature>
<dbReference type="InterPro" id="IPR001190">
    <property type="entry name" value="SRCR"/>
</dbReference>
<dbReference type="GO" id="GO:0016020">
    <property type="term" value="C:membrane"/>
    <property type="evidence" value="ECO:0007669"/>
    <property type="project" value="InterPro"/>
</dbReference>
<dbReference type="AlphaFoldDB" id="A0A7D9L0Y3"/>
<sequence length="161" mass="18271">MKKKNPDIDGPKSNKWFCSFKNPYGWKESCAIRIRSGTDDDTHIGQVEVNVEKSEIWKKIFSSNWTMNEANVVCKEAGHGKALEFINEKHYPRRKSLDDTIFPADVSNEEQYSVSWIGNCSGSEYSILRCGELNPTHITTAVPGVGVRCQIPGKKHYIVYL</sequence>
<keyword evidence="1" id="KW-1015">Disulfide bond</keyword>
<dbReference type="Pfam" id="PF00530">
    <property type="entry name" value="SRCR"/>
    <property type="match status" value="1"/>
</dbReference>
<evidence type="ECO:0000313" key="2">
    <source>
        <dbReference type="EMBL" id="CAB4023589.1"/>
    </source>
</evidence>
<evidence type="ECO:0000313" key="3">
    <source>
        <dbReference type="Proteomes" id="UP001152795"/>
    </source>
</evidence>
<keyword evidence="3" id="KW-1185">Reference proteome</keyword>
<dbReference type="EMBL" id="CACRXK020012575">
    <property type="protein sequence ID" value="CAB4023589.1"/>
    <property type="molecule type" value="Genomic_DNA"/>
</dbReference>
<comment type="caution">
    <text evidence="1">Lacks conserved residue(s) required for the propagation of feature annotation.</text>
</comment>
<dbReference type="SMART" id="SM00202">
    <property type="entry name" value="SR"/>
    <property type="match status" value="1"/>
</dbReference>
<dbReference type="Gene3D" id="3.10.250.10">
    <property type="entry name" value="SRCR-like domain"/>
    <property type="match status" value="1"/>
</dbReference>
<evidence type="ECO:0000256" key="1">
    <source>
        <dbReference type="PROSITE-ProRule" id="PRU00196"/>
    </source>
</evidence>
<protein>
    <submittedName>
        <fullName evidence="2">Deleted in malignant brain tumors 1 isoform X1</fullName>
    </submittedName>
</protein>
<proteinExistence type="predicted"/>
<comment type="caution">
    <text evidence="2">The sequence shown here is derived from an EMBL/GenBank/DDBJ whole genome shotgun (WGS) entry which is preliminary data.</text>
</comment>
<name>A0A7D9L0Y3_PARCT</name>
<dbReference type="OrthoDB" id="5857313at2759"/>
<accession>A0A7D9L0Y3</accession>
<organism evidence="2 3">
    <name type="scientific">Paramuricea clavata</name>
    <name type="common">Red gorgonian</name>
    <name type="synonym">Violescent sea-whip</name>
    <dbReference type="NCBI Taxonomy" id="317549"/>
    <lineage>
        <taxon>Eukaryota</taxon>
        <taxon>Metazoa</taxon>
        <taxon>Cnidaria</taxon>
        <taxon>Anthozoa</taxon>
        <taxon>Octocorallia</taxon>
        <taxon>Malacalcyonacea</taxon>
        <taxon>Plexauridae</taxon>
        <taxon>Paramuricea</taxon>
    </lineage>
</organism>
<dbReference type="PROSITE" id="PS50287">
    <property type="entry name" value="SRCR_2"/>
    <property type="match status" value="1"/>
</dbReference>
<dbReference type="SUPFAM" id="SSF56487">
    <property type="entry name" value="SRCR-like"/>
    <property type="match status" value="1"/>
</dbReference>
<dbReference type="Proteomes" id="UP001152795">
    <property type="component" value="Unassembled WGS sequence"/>
</dbReference>
<reference evidence="2" key="1">
    <citation type="submission" date="2020-04" db="EMBL/GenBank/DDBJ databases">
        <authorList>
            <person name="Alioto T."/>
            <person name="Alioto T."/>
            <person name="Gomez Garrido J."/>
        </authorList>
    </citation>
    <scope>NUCLEOTIDE SEQUENCE</scope>
    <source>
        <strain evidence="2">A484AB</strain>
    </source>
</reference>
<dbReference type="InterPro" id="IPR036772">
    <property type="entry name" value="SRCR-like_dom_sf"/>
</dbReference>
<gene>
    <name evidence="2" type="ORF">PACLA_8A031962</name>
</gene>